<sequence>MAVNTSGINTSSFNLNFREKRLANQTNKVYHDSIMGNIGMSNQQSAGTLQNSIRAYSFGGAVKSQIKPYEGIDSFEFQPQTSFIGKNQYQKQQIYKGQNMQGTGLGKGEKSDFTKEQRKIPGPNVYELENSFLSQENAQKIKGIKNNLIKGATLGLSEKYDFTKSQLNMPASNAYMPEKAYIYEKQQKYGIGLGFGQKSDFTKEQRKLPGPNQYKQPSIFLSPQQRLQNNIRGGIGGQKGGFITSSQKYDFTQFTRSNPAPNQYKSHISDFEVYSSKDSKVFKGVGKMKGASIGKGEKSDFTKEKRNLPGPCDYQNRMKISQFQDKRSQFLDQYRYGRQGLQKGNLITTSQRYDFTRDNRGIPGPGSYGLPIVQDQYKSKIKQHNLERRIKTFFSENSSSIFVK</sequence>
<gene>
    <name evidence="1" type="ORF">PPERSA_07097</name>
</gene>
<keyword evidence="2" id="KW-1185">Reference proteome</keyword>
<evidence type="ECO:0000313" key="2">
    <source>
        <dbReference type="Proteomes" id="UP000054937"/>
    </source>
</evidence>
<name>A0A0V0QXH0_PSEPJ</name>
<proteinExistence type="predicted"/>
<reference evidence="1 2" key="1">
    <citation type="journal article" date="2015" name="Sci. Rep.">
        <title>Genome of the facultative scuticociliatosis pathogen Pseudocohnilembus persalinus provides insight into its virulence through horizontal gene transfer.</title>
        <authorList>
            <person name="Xiong J."/>
            <person name="Wang G."/>
            <person name="Cheng J."/>
            <person name="Tian M."/>
            <person name="Pan X."/>
            <person name="Warren A."/>
            <person name="Jiang C."/>
            <person name="Yuan D."/>
            <person name="Miao W."/>
        </authorList>
    </citation>
    <scope>NUCLEOTIDE SEQUENCE [LARGE SCALE GENOMIC DNA]</scope>
    <source>
        <strain evidence="1">36N120E</strain>
    </source>
</reference>
<dbReference type="OrthoDB" id="285389at2759"/>
<comment type="caution">
    <text evidence="1">The sequence shown here is derived from an EMBL/GenBank/DDBJ whole genome shotgun (WGS) entry which is preliminary data.</text>
</comment>
<dbReference type="AlphaFoldDB" id="A0A0V0QXH0"/>
<dbReference type="InParanoid" id="A0A0V0QXH0"/>
<dbReference type="EMBL" id="LDAU01000090">
    <property type="protein sequence ID" value="KRX06934.1"/>
    <property type="molecule type" value="Genomic_DNA"/>
</dbReference>
<accession>A0A0V0QXH0</accession>
<organism evidence="1 2">
    <name type="scientific">Pseudocohnilembus persalinus</name>
    <name type="common">Ciliate</name>
    <dbReference type="NCBI Taxonomy" id="266149"/>
    <lineage>
        <taxon>Eukaryota</taxon>
        <taxon>Sar</taxon>
        <taxon>Alveolata</taxon>
        <taxon>Ciliophora</taxon>
        <taxon>Intramacronucleata</taxon>
        <taxon>Oligohymenophorea</taxon>
        <taxon>Scuticociliatia</taxon>
        <taxon>Philasterida</taxon>
        <taxon>Pseudocohnilembidae</taxon>
        <taxon>Pseudocohnilembus</taxon>
    </lineage>
</organism>
<protein>
    <recommendedName>
        <fullName evidence="3">Sperm-tail PG-rich repeat protein</fullName>
    </recommendedName>
</protein>
<evidence type="ECO:0008006" key="3">
    <source>
        <dbReference type="Google" id="ProtNLM"/>
    </source>
</evidence>
<evidence type="ECO:0000313" key="1">
    <source>
        <dbReference type="EMBL" id="KRX06934.1"/>
    </source>
</evidence>
<dbReference type="Proteomes" id="UP000054937">
    <property type="component" value="Unassembled WGS sequence"/>
</dbReference>